<protein>
    <submittedName>
        <fullName evidence="1">Uncharacterized protein</fullName>
    </submittedName>
</protein>
<keyword evidence="2" id="KW-1185">Reference proteome</keyword>
<dbReference type="EMBL" id="JBHRWK010000049">
    <property type="protein sequence ID" value="MFC3453420.1"/>
    <property type="molecule type" value="Genomic_DNA"/>
</dbReference>
<sequence length="41" mass="4544">MTSDLRDTVPSGAFRARCLGKVEDWDPETGELVVHPVAIFK</sequence>
<dbReference type="Proteomes" id="UP001595645">
    <property type="component" value="Unassembled WGS sequence"/>
</dbReference>
<accession>A0ABV7P4G7</accession>
<organism evidence="1 2">
    <name type="scientific">Amycolatopsis speibonae</name>
    <dbReference type="NCBI Taxonomy" id="1450224"/>
    <lineage>
        <taxon>Bacteria</taxon>
        <taxon>Bacillati</taxon>
        <taxon>Actinomycetota</taxon>
        <taxon>Actinomycetes</taxon>
        <taxon>Pseudonocardiales</taxon>
        <taxon>Pseudonocardiaceae</taxon>
        <taxon>Amycolatopsis</taxon>
    </lineage>
</organism>
<dbReference type="RefSeq" id="WP_378242179.1">
    <property type="nucleotide sequence ID" value="NZ_JBHRWK010000049.1"/>
</dbReference>
<evidence type="ECO:0000313" key="1">
    <source>
        <dbReference type="EMBL" id="MFC3453420.1"/>
    </source>
</evidence>
<gene>
    <name evidence="1" type="ORF">ACFOSH_28620</name>
</gene>
<comment type="caution">
    <text evidence="1">The sequence shown here is derived from an EMBL/GenBank/DDBJ whole genome shotgun (WGS) entry which is preliminary data.</text>
</comment>
<evidence type="ECO:0000313" key="2">
    <source>
        <dbReference type="Proteomes" id="UP001595645"/>
    </source>
</evidence>
<reference evidence="2" key="1">
    <citation type="journal article" date="2019" name="Int. J. Syst. Evol. Microbiol.">
        <title>The Global Catalogue of Microorganisms (GCM) 10K type strain sequencing project: providing services to taxonomists for standard genome sequencing and annotation.</title>
        <authorList>
            <consortium name="The Broad Institute Genomics Platform"/>
            <consortium name="The Broad Institute Genome Sequencing Center for Infectious Disease"/>
            <person name="Wu L."/>
            <person name="Ma J."/>
        </authorList>
    </citation>
    <scope>NUCLEOTIDE SEQUENCE [LARGE SCALE GENOMIC DNA]</scope>
    <source>
        <strain evidence="2">CGMCC 4.7676</strain>
    </source>
</reference>
<name>A0ABV7P4G7_9PSEU</name>
<proteinExistence type="predicted"/>